<evidence type="ECO:0000313" key="14">
    <source>
        <dbReference type="Proteomes" id="UP000008555"/>
    </source>
</evidence>
<evidence type="ECO:0000256" key="1">
    <source>
        <dbReference type="ARBA" id="ARBA00001947"/>
    </source>
</evidence>
<reference evidence="13 14" key="1">
    <citation type="journal article" date="2009" name="Infect. Immun.">
        <title>Comparative genomics reveal extensive transposon-mediated genomic plasticity and diversity among potential effector proteins within the genus Coxiella.</title>
        <authorList>
            <person name="Beare P.A."/>
            <person name="Unsworth N."/>
            <person name="Andoh M."/>
            <person name="Voth D.E."/>
            <person name="Omsland A."/>
            <person name="Gilk S.D."/>
            <person name="Williams K.P."/>
            <person name="Sobral B.W."/>
            <person name="Kupko J.J.III."/>
            <person name="Porcella S.F."/>
            <person name="Samuel J.E."/>
            <person name="Heinzen R.A."/>
        </authorList>
    </citation>
    <scope>NUCLEOTIDE SEQUENCE [LARGE SCALE GENOMIC DNA]</scope>
    <source>
        <strain evidence="13 14">Dugway 5J108-111</strain>
    </source>
</reference>
<dbReference type="GO" id="GO:0006508">
    <property type="term" value="P:proteolysis"/>
    <property type="evidence" value="ECO:0007669"/>
    <property type="project" value="UniProtKB-KW"/>
</dbReference>
<dbReference type="KEGG" id="cbd:CBUD_1462c"/>
<dbReference type="GO" id="GO:0016020">
    <property type="term" value="C:membrane"/>
    <property type="evidence" value="ECO:0007669"/>
    <property type="project" value="UniProtKB-SubCell"/>
</dbReference>
<comment type="subcellular location">
    <subcellularLocation>
        <location evidence="2">Membrane</location>
        <topology evidence="2">Multi-pass membrane protein</topology>
    </subcellularLocation>
</comment>
<dbReference type="PANTHER" id="PTHR42837">
    <property type="entry name" value="REGULATOR OF SIGMA-E PROTEASE RSEP"/>
    <property type="match status" value="1"/>
</dbReference>
<evidence type="ECO:0000256" key="7">
    <source>
        <dbReference type="ARBA" id="ARBA00022833"/>
    </source>
</evidence>
<feature type="domain" description="Peptidase M50" evidence="12">
    <location>
        <begin position="30"/>
        <end position="147"/>
    </location>
</feature>
<dbReference type="Proteomes" id="UP000008555">
    <property type="component" value="Chromosome"/>
</dbReference>
<keyword evidence="7" id="KW-0862">Zinc</keyword>
<proteinExistence type="inferred from homology"/>
<name>B5XHF5_COXBN</name>
<feature type="transmembrane region" description="Helical" evidence="11">
    <location>
        <begin position="132"/>
        <end position="153"/>
    </location>
</feature>
<evidence type="ECO:0000256" key="6">
    <source>
        <dbReference type="ARBA" id="ARBA00022801"/>
    </source>
</evidence>
<dbReference type="EMBL" id="CP000733">
    <property type="protein sequence ID" value="ACI23175.1"/>
    <property type="molecule type" value="Genomic_DNA"/>
</dbReference>
<dbReference type="HOGENOM" id="CLU_025778_3_0_6"/>
<evidence type="ECO:0000256" key="11">
    <source>
        <dbReference type="SAM" id="Phobius"/>
    </source>
</evidence>
<gene>
    <name evidence="13" type="ORF">CBUD_1462c</name>
</gene>
<organism evidence="13 14">
    <name type="scientific">Coxiella burnetii (strain Dugway 5J108-111)</name>
    <dbReference type="NCBI Taxonomy" id="434922"/>
    <lineage>
        <taxon>Bacteria</taxon>
        <taxon>Pseudomonadati</taxon>
        <taxon>Pseudomonadota</taxon>
        <taxon>Gammaproteobacteria</taxon>
        <taxon>Legionellales</taxon>
        <taxon>Coxiellaceae</taxon>
        <taxon>Coxiella</taxon>
    </lineage>
</organism>
<evidence type="ECO:0000259" key="12">
    <source>
        <dbReference type="Pfam" id="PF02163"/>
    </source>
</evidence>
<evidence type="ECO:0000256" key="9">
    <source>
        <dbReference type="ARBA" id="ARBA00023049"/>
    </source>
</evidence>
<keyword evidence="5 11" id="KW-0812">Transmembrane</keyword>
<keyword evidence="6" id="KW-0378">Hydrolase</keyword>
<dbReference type="InterPro" id="IPR004387">
    <property type="entry name" value="Pept_M50_Zn"/>
</dbReference>
<keyword evidence="4" id="KW-0645">Protease</keyword>
<dbReference type="Pfam" id="PF02163">
    <property type="entry name" value="Peptidase_M50"/>
    <property type="match status" value="1"/>
</dbReference>
<comment type="similarity">
    <text evidence="3">Belongs to the peptidase M50B family.</text>
</comment>
<evidence type="ECO:0000256" key="3">
    <source>
        <dbReference type="ARBA" id="ARBA00007931"/>
    </source>
</evidence>
<keyword evidence="8 11" id="KW-1133">Transmembrane helix</keyword>
<protein>
    <submittedName>
        <fullName evidence="13">Membrane endopeptidase, M50 family</fullName>
    </submittedName>
</protein>
<evidence type="ECO:0000256" key="10">
    <source>
        <dbReference type="ARBA" id="ARBA00023136"/>
    </source>
</evidence>
<evidence type="ECO:0000256" key="8">
    <source>
        <dbReference type="ARBA" id="ARBA00022989"/>
    </source>
</evidence>
<keyword evidence="10 11" id="KW-0472">Membrane</keyword>
<evidence type="ECO:0000313" key="13">
    <source>
        <dbReference type="EMBL" id="ACI23175.1"/>
    </source>
</evidence>
<dbReference type="InterPro" id="IPR008915">
    <property type="entry name" value="Peptidase_M50"/>
</dbReference>
<evidence type="ECO:0000256" key="2">
    <source>
        <dbReference type="ARBA" id="ARBA00004141"/>
    </source>
</evidence>
<keyword evidence="9" id="KW-0482">Metalloprotease</keyword>
<evidence type="ECO:0000256" key="4">
    <source>
        <dbReference type="ARBA" id="ARBA00022670"/>
    </source>
</evidence>
<evidence type="ECO:0000256" key="5">
    <source>
        <dbReference type="ARBA" id="ARBA00022692"/>
    </source>
</evidence>
<dbReference type="GO" id="GO:0004222">
    <property type="term" value="F:metalloendopeptidase activity"/>
    <property type="evidence" value="ECO:0007669"/>
    <property type="project" value="InterPro"/>
</dbReference>
<accession>B5XHF5</accession>
<comment type="cofactor">
    <cofactor evidence="1">
        <name>Zn(2+)</name>
        <dbReference type="ChEBI" id="CHEBI:29105"/>
    </cofactor>
</comment>
<dbReference type="AlphaFoldDB" id="B5XHF5"/>
<dbReference type="PANTHER" id="PTHR42837:SF2">
    <property type="entry name" value="MEMBRANE METALLOPROTEASE ARASP2, CHLOROPLASTIC-RELATED"/>
    <property type="match status" value="1"/>
</dbReference>
<feature type="transmembrane region" description="Helical" evidence="11">
    <location>
        <begin position="87"/>
        <end position="107"/>
    </location>
</feature>
<sequence length="163" mass="18179">MKEDGKAVGYLGILSRPPQWPPHFTYQEKYTVWSAWLPAVEQSWRLFTFNLIVMAKMVIGKVSIHTLGGPITVFQAAGKATQAGLQVYLGFIGFISLTIGFINLLPIPGLDGGHLLFQVIEGLFRRPVPERIQLIGLTIGMIFLIFLMVQATINDLVRLFFSS</sequence>